<evidence type="ECO:0000259" key="12">
    <source>
        <dbReference type="PROSITE" id="PS50262"/>
    </source>
</evidence>
<feature type="region of interest" description="Disordered" evidence="10">
    <location>
        <begin position="250"/>
        <end position="281"/>
    </location>
</feature>
<dbReference type="GO" id="GO:0004993">
    <property type="term" value="F:G protein-coupled serotonin receptor activity"/>
    <property type="evidence" value="ECO:0007669"/>
    <property type="project" value="TreeGrafter"/>
</dbReference>
<dbReference type="GO" id="GO:0045202">
    <property type="term" value="C:synapse"/>
    <property type="evidence" value="ECO:0007669"/>
    <property type="project" value="TreeGrafter"/>
</dbReference>
<feature type="transmembrane region" description="Helical" evidence="11">
    <location>
        <begin position="146"/>
        <end position="171"/>
    </location>
</feature>
<reference evidence="13" key="1">
    <citation type="journal article" date="2016" name="PLoS Biol.">
        <title>GPCRs Direct Germline Development and Somatic Gonad Function in Planarians.</title>
        <authorList>
            <person name="Saberi A."/>
            <person name="Jamal A."/>
            <person name="Beets I."/>
            <person name="Schoofs L."/>
            <person name="Newmark P.A."/>
        </authorList>
    </citation>
    <scope>NUCLEOTIDE SEQUENCE</scope>
</reference>
<keyword evidence="3 9" id="KW-0812">Transmembrane</keyword>
<evidence type="ECO:0000256" key="11">
    <source>
        <dbReference type="SAM" id="Phobius"/>
    </source>
</evidence>
<feature type="transmembrane region" description="Helical" evidence="11">
    <location>
        <begin position="30"/>
        <end position="54"/>
    </location>
</feature>
<evidence type="ECO:0000256" key="5">
    <source>
        <dbReference type="ARBA" id="ARBA00023040"/>
    </source>
</evidence>
<feature type="compositionally biased region" description="Basic and acidic residues" evidence="10">
    <location>
        <begin position="257"/>
        <end position="275"/>
    </location>
</feature>
<gene>
    <name evidence="13" type="primary">gcr062</name>
</gene>
<keyword evidence="2" id="KW-1003">Cell membrane</keyword>
<feature type="compositionally biased region" description="Polar residues" evidence="10">
    <location>
        <begin position="332"/>
        <end position="341"/>
    </location>
</feature>
<evidence type="ECO:0000313" key="13">
    <source>
        <dbReference type="EMBL" id="ANO39034.1"/>
    </source>
</evidence>
<comment type="subcellular location">
    <subcellularLocation>
        <location evidence="1">Cell membrane</location>
        <topology evidence="1">Multi-pass membrane protein</topology>
    </subcellularLocation>
</comment>
<dbReference type="Gene3D" id="1.20.1070.10">
    <property type="entry name" value="Rhodopsin 7-helix transmembrane proteins"/>
    <property type="match status" value="2"/>
</dbReference>
<dbReference type="PRINTS" id="PR00237">
    <property type="entry name" value="GPCRRHODOPSN"/>
</dbReference>
<evidence type="ECO:0000256" key="9">
    <source>
        <dbReference type="RuleBase" id="RU000688"/>
    </source>
</evidence>
<feature type="transmembrane region" description="Helical" evidence="11">
    <location>
        <begin position="191"/>
        <end position="214"/>
    </location>
</feature>
<feature type="transmembrane region" description="Helical" evidence="11">
    <location>
        <begin position="66"/>
        <end position="92"/>
    </location>
</feature>
<evidence type="ECO:0000256" key="7">
    <source>
        <dbReference type="ARBA" id="ARBA00023170"/>
    </source>
</evidence>
<keyword evidence="6 11" id="KW-0472">Membrane</keyword>
<dbReference type="GO" id="GO:0005886">
    <property type="term" value="C:plasma membrane"/>
    <property type="evidence" value="ECO:0007669"/>
    <property type="project" value="UniProtKB-SubCell"/>
</dbReference>
<evidence type="ECO:0000256" key="6">
    <source>
        <dbReference type="ARBA" id="ARBA00023136"/>
    </source>
</evidence>
<dbReference type="GO" id="GO:0007197">
    <property type="term" value="P:adenylate cyclase-inhibiting G protein-coupled acetylcholine receptor signaling pathway"/>
    <property type="evidence" value="ECO:0007669"/>
    <property type="project" value="TreeGrafter"/>
</dbReference>
<dbReference type="GO" id="GO:0016907">
    <property type="term" value="F:G protein-coupled acetylcholine receptor activity"/>
    <property type="evidence" value="ECO:0007669"/>
    <property type="project" value="TreeGrafter"/>
</dbReference>
<dbReference type="PANTHER" id="PTHR24247:SF191">
    <property type="entry name" value="MUSCARINIC ACETYLCHOLINE RECEPTOR, B-TYPE, ISOFORM A"/>
    <property type="match status" value="1"/>
</dbReference>
<dbReference type="SUPFAM" id="SSF81321">
    <property type="entry name" value="Family A G protein-coupled receptor-like"/>
    <property type="match status" value="1"/>
</dbReference>
<keyword evidence="8 9" id="KW-0807">Transducer</keyword>
<dbReference type="PROSITE" id="PS50262">
    <property type="entry name" value="G_PROTEIN_RECEP_F1_2"/>
    <property type="match status" value="1"/>
</dbReference>
<dbReference type="PROSITE" id="PS00237">
    <property type="entry name" value="G_PROTEIN_RECEP_F1_1"/>
    <property type="match status" value="1"/>
</dbReference>
<feature type="transmembrane region" description="Helical" evidence="11">
    <location>
        <begin position="455"/>
        <end position="474"/>
    </location>
</feature>
<evidence type="ECO:0000256" key="10">
    <source>
        <dbReference type="SAM" id="MobiDB-lite"/>
    </source>
</evidence>
<feature type="transmembrane region" description="Helical" evidence="11">
    <location>
        <begin position="412"/>
        <end position="435"/>
    </location>
</feature>
<evidence type="ECO:0000256" key="2">
    <source>
        <dbReference type="ARBA" id="ARBA00022475"/>
    </source>
</evidence>
<evidence type="ECO:0000256" key="1">
    <source>
        <dbReference type="ARBA" id="ARBA00004651"/>
    </source>
</evidence>
<dbReference type="GO" id="GO:0030425">
    <property type="term" value="C:dendrite"/>
    <property type="evidence" value="ECO:0007669"/>
    <property type="project" value="TreeGrafter"/>
</dbReference>
<evidence type="ECO:0000256" key="8">
    <source>
        <dbReference type="ARBA" id="ARBA00023224"/>
    </source>
</evidence>
<dbReference type="Pfam" id="PF00001">
    <property type="entry name" value="7tm_1"/>
    <property type="match status" value="1"/>
</dbReference>
<dbReference type="InterPro" id="IPR017452">
    <property type="entry name" value="GPCR_Rhodpsn_7TM"/>
</dbReference>
<comment type="similarity">
    <text evidence="9">Belongs to the G-protein coupled receptor 1 family.</text>
</comment>
<feature type="domain" description="G-protein coupled receptors family 1 profile" evidence="12">
    <location>
        <begin position="46"/>
        <end position="471"/>
    </location>
</feature>
<evidence type="ECO:0000256" key="4">
    <source>
        <dbReference type="ARBA" id="ARBA00022989"/>
    </source>
</evidence>
<protein>
    <submittedName>
        <fullName evidence="13">GCR062</fullName>
    </submittedName>
</protein>
<sequence length="493" mass="55938">MSNQSVNSGNPDHNNGTFCNTLTYSMSWSVIAMTLSVAVSVITIAGNILVITAFALEKKLRVIGNYFIVSLAATDLLIGLFSMNLFTVYLLLGCWPLGQFLCDLWLSVDYTACLTSQCTVLSITVDRYCSVKIPNIYRSWRTGSKVIIMVAIAWLVPSILFFTAILGWPLFTIRKRLIHECFADFTSQPVFNTLLTVGYFWVPLFIMLFLYYGIYNVACNLQKKSDERHKKMTTLMAMAGQTMSRIGVGVNWNNNESENHPRKDSGNYLQTEKHPTCSSNAHKALPNDLDFKMKSNTSETKLYSSPDSGKCIEFMDNEEIKLHQLDREENQAESSSQNTESQTHEGNKFPDKSPTTYITDSESGAGPVNQSISAAFSSSLMGVLKKPYYNKFVKRSKRNKTISRSENRARKAFRTISLILGAFLACWTPYHVLVMIKGFCYNRSEICVNDHLYNISYWLCYMNSPINPFCYALANIQFKRTFIRLMKGDLHRC</sequence>
<name>A0A193KUH8_SCHMD</name>
<dbReference type="PANTHER" id="PTHR24247">
    <property type="entry name" value="5-HYDROXYTRYPTAMINE RECEPTOR"/>
    <property type="match status" value="1"/>
</dbReference>
<keyword evidence="4 11" id="KW-1133">Transmembrane helix</keyword>
<dbReference type="EMBL" id="KX018873">
    <property type="protein sequence ID" value="ANO39034.1"/>
    <property type="molecule type" value="mRNA"/>
</dbReference>
<dbReference type="InterPro" id="IPR000276">
    <property type="entry name" value="GPCR_Rhodpsn"/>
</dbReference>
<keyword evidence="5 9" id="KW-0297">G-protein coupled receptor</keyword>
<proteinExistence type="evidence at transcript level"/>
<dbReference type="AlphaFoldDB" id="A0A193KUH8"/>
<dbReference type="SMART" id="SM01381">
    <property type="entry name" value="7TM_GPCR_Srsx"/>
    <property type="match status" value="1"/>
</dbReference>
<feature type="compositionally biased region" description="Basic and acidic residues" evidence="10">
    <location>
        <begin position="342"/>
        <end position="351"/>
    </location>
</feature>
<keyword evidence="7 9" id="KW-0675">Receptor</keyword>
<accession>A0A193KUH8</accession>
<feature type="region of interest" description="Disordered" evidence="10">
    <location>
        <begin position="326"/>
        <end position="365"/>
    </location>
</feature>
<feature type="compositionally biased region" description="Polar residues" evidence="10">
    <location>
        <begin position="353"/>
        <end position="365"/>
    </location>
</feature>
<evidence type="ECO:0000256" key="3">
    <source>
        <dbReference type="ARBA" id="ARBA00022692"/>
    </source>
</evidence>
<dbReference type="GO" id="GO:0007187">
    <property type="term" value="P:G protein-coupled receptor signaling pathway, coupled to cyclic nucleotide second messenger"/>
    <property type="evidence" value="ECO:0007669"/>
    <property type="project" value="TreeGrafter"/>
</dbReference>
<organism evidence="13">
    <name type="scientific">Schmidtea mediterranea</name>
    <name type="common">Freshwater planarian flatworm</name>
    <dbReference type="NCBI Taxonomy" id="79327"/>
    <lineage>
        <taxon>Eukaryota</taxon>
        <taxon>Metazoa</taxon>
        <taxon>Spiralia</taxon>
        <taxon>Lophotrochozoa</taxon>
        <taxon>Platyhelminthes</taxon>
        <taxon>Rhabditophora</taxon>
        <taxon>Seriata</taxon>
        <taxon>Tricladida</taxon>
        <taxon>Continenticola</taxon>
        <taxon>Geoplanoidea</taxon>
        <taxon>Dugesiidae</taxon>
        <taxon>Schmidtea</taxon>
    </lineage>
</organism>